<name>A0ABT1JGW7_ACTCY</name>
<evidence type="ECO:0000313" key="2">
    <source>
        <dbReference type="Proteomes" id="UP000791080"/>
    </source>
</evidence>
<dbReference type="Proteomes" id="UP000791080">
    <property type="component" value="Unassembled WGS sequence"/>
</dbReference>
<sequence>MGAAARHRHARHRRGRYLIRVAIGGELTEHAHIDTRWAEPIAAAEAESGAEAAPT</sequence>
<organism evidence="1 2">
    <name type="scientific">Actinoalloteichus caeruleus DSM 43889</name>
    <dbReference type="NCBI Taxonomy" id="1120930"/>
    <lineage>
        <taxon>Bacteria</taxon>
        <taxon>Bacillati</taxon>
        <taxon>Actinomycetota</taxon>
        <taxon>Actinomycetes</taxon>
        <taxon>Pseudonocardiales</taxon>
        <taxon>Pseudonocardiaceae</taxon>
        <taxon>Actinoalloteichus</taxon>
        <taxon>Actinoalloteichus cyanogriseus</taxon>
    </lineage>
</organism>
<dbReference type="EMBL" id="AUBJ02000001">
    <property type="protein sequence ID" value="MCP2331549.1"/>
    <property type="molecule type" value="Genomic_DNA"/>
</dbReference>
<accession>A0ABT1JGW7</accession>
<reference evidence="1 2" key="2">
    <citation type="submission" date="2022-06" db="EMBL/GenBank/DDBJ databases">
        <title>Genomic Encyclopedia of Type Strains, Phase I: the one thousand microbial genomes (KMG-I) project.</title>
        <authorList>
            <person name="Kyrpides N."/>
        </authorList>
    </citation>
    <scope>NUCLEOTIDE SEQUENCE [LARGE SCALE GENOMIC DNA]</scope>
    <source>
        <strain evidence="1 2">DSM 43889</strain>
    </source>
</reference>
<protein>
    <submittedName>
        <fullName evidence="1">Uncharacterized protein</fullName>
    </submittedName>
</protein>
<gene>
    <name evidence="1" type="ORF">G443_001819</name>
</gene>
<reference evidence="1 2" key="1">
    <citation type="submission" date="2013-07" db="EMBL/GenBank/DDBJ databases">
        <authorList>
            <consortium name="DOE Joint Genome Institute"/>
            <person name="Reeve W."/>
            <person name="Huntemann M."/>
            <person name="Han J."/>
            <person name="Chen A."/>
            <person name="Kyrpides N."/>
            <person name="Mavromatis K."/>
            <person name="Markowitz V."/>
            <person name="Palaniappan K."/>
            <person name="Ivanova N."/>
            <person name="Schaumberg A."/>
            <person name="Pati A."/>
            <person name="Liolios K."/>
            <person name="Nordberg H.P."/>
            <person name="Cantor M.N."/>
            <person name="Hua S.X."/>
            <person name="Woyke T."/>
        </authorList>
    </citation>
    <scope>NUCLEOTIDE SEQUENCE [LARGE SCALE GENOMIC DNA]</scope>
    <source>
        <strain evidence="1 2">DSM 43889</strain>
    </source>
</reference>
<evidence type="ECO:0000313" key="1">
    <source>
        <dbReference type="EMBL" id="MCP2331549.1"/>
    </source>
</evidence>
<comment type="caution">
    <text evidence="1">The sequence shown here is derived from an EMBL/GenBank/DDBJ whole genome shotgun (WGS) entry which is preliminary data.</text>
</comment>
<proteinExistence type="predicted"/>
<keyword evidence="2" id="KW-1185">Reference proteome</keyword>